<dbReference type="InterPro" id="IPR009057">
    <property type="entry name" value="Homeodomain-like_sf"/>
</dbReference>
<dbReference type="Proteomes" id="UP001235939">
    <property type="component" value="Chromosome 04"/>
</dbReference>
<dbReference type="Pfam" id="PF03221">
    <property type="entry name" value="HTH_Tnp_Tc5"/>
    <property type="match status" value="1"/>
</dbReference>
<gene>
    <name evidence="5" type="ORF">LAZ67_4004060</name>
</gene>
<dbReference type="Gene3D" id="1.10.10.60">
    <property type="entry name" value="Homeodomain-like"/>
    <property type="match status" value="1"/>
</dbReference>
<feature type="region of interest" description="Disordered" evidence="3">
    <location>
        <begin position="25"/>
        <end position="57"/>
    </location>
</feature>
<organism evidence="5 6">
    <name type="scientific">Cordylochernes scorpioides</name>
    <dbReference type="NCBI Taxonomy" id="51811"/>
    <lineage>
        <taxon>Eukaryota</taxon>
        <taxon>Metazoa</taxon>
        <taxon>Ecdysozoa</taxon>
        <taxon>Arthropoda</taxon>
        <taxon>Chelicerata</taxon>
        <taxon>Arachnida</taxon>
        <taxon>Pseudoscorpiones</taxon>
        <taxon>Cheliferoidea</taxon>
        <taxon>Chernetidae</taxon>
        <taxon>Cordylochernes</taxon>
    </lineage>
</organism>
<dbReference type="EMBL" id="CP092866">
    <property type="protein sequence ID" value="UYV67140.1"/>
    <property type="molecule type" value="Genomic_DNA"/>
</dbReference>
<evidence type="ECO:0000259" key="4">
    <source>
        <dbReference type="Pfam" id="PF03221"/>
    </source>
</evidence>
<keyword evidence="2" id="KW-0238">DNA-binding</keyword>
<evidence type="ECO:0000313" key="5">
    <source>
        <dbReference type="EMBL" id="UYV67140.1"/>
    </source>
</evidence>
<reference evidence="5 6" key="1">
    <citation type="submission" date="2022-01" db="EMBL/GenBank/DDBJ databases">
        <title>A chromosomal length assembly of Cordylochernes scorpioides.</title>
        <authorList>
            <person name="Zeh D."/>
            <person name="Zeh J."/>
        </authorList>
    </citation>
    <scope>NUCLEOTIDE SEQUENCE [LARGE SCALE GENOMIC DNA]</scope>
    <source>
        <strain evidence="5">IN4F17</strain>
        <tissue evidence="5">Whole Body</tissue>
    </source>
</reference>
<feature type="domain" description="HTH CENPB-type" evidence="4">
    <location>
        <begin position="107"/>
        <end position="164"/>
    </location>
</feature>
<accession>A0ABY6KIX3</accession>
<proteinExistence type="predicted"/>
<evidence type="ECO:0000313" key="6">
    <source>
        <dbReference type="Proteomes" id="UP001235939"/>
    </source>
</evidence>
<protein>
    <recommendedName>
        <fullName evidence="4">HTH CENPB-type domain-containing protein</fullName>
    </recommendedName>
</protein>
<dbReference type="InterPro" id="IPR006600">
    <property type="entry name" value="HTH_CenpB_DNA-bd_dom"/>
</dbReference>
<dbReference type="SUPFAM" id="SSF46689">
    <property type="entry name" value="Homeodomain-like"/>
    <property type="match status" value="1"/>
</dbReference>
<sequence length="298" mass="32978">MALSAGYSLRSGTKIALKEELGIVDGGKSDSKDQTETDSSKENLLKDEKPDIAPGSSQLEPNVAALVTYGRSTSMICSVLKRKESIKSVTPAKGLTIISKLRTSLHEYMEKLLMVWVTEKQLQGDTLTQTIICEKARAIYGDLLKQTPQTSIDEASEESFKASRGTQLLKRKKDKGPGQWSIFQGPKNMGWCTSGICAQPVIVEVIIPPDLQSWIFGRDLEDNALAIMASAKTRIYKYFLFLELRGPRRPSPGLEEDPIEMVEPSSLINHYKVFTPQFRAEEVPIDACLGRPQDGVIV</sequence>
<comment type="subcellular location">
    <subcellularLocation>
        <location evidence="1">Nucleus</location>
    </subcellularLocation>
</comment>
<evidence type="ECO:0000256" key="1">
    <source>
        <dbReference type="ARBA" id="ARBA00004123"/>
    </source>
</evidence>
<evidence type="ECO:0000256" key="2">
    <source>
        <dbReference type="ARBA" id="ARBA00023125"/>
    </source>
</evidence>
<feature type="compositionally biased region" description="Basic and acidic residues" evidence="3">
    <location>
        <begin position="25"/>
        <end position="51"/>
    </location>
</feature>
<evidence type="ECO:0000256" key="3">
    <source>
        <dbReference type="SAM" id="MobiDB-lite"/>
    </source>
</evidence>
<keyword evidence="6" id="KW-1185">Reference proteome</keyword>
<name>A0ABY6KIX3_9ARAC</name>